<proteinExistence type="inferred from homology"/>
<feature type="binding site" evidence="2">
    <location>
        <position position="190"/>
    </location>
    <ligand>
        <name>Mg(2+)</name>
        <dbReference type="ChEBI" id="CHEBI:18420"/>
        <label>5</label>
    </ligand>
</feature>
<feature type="binding site" evidence="2">
    <location>
        <position position="16"/>
    </location>
    <ligand>
        <name>Mg(2+)</name>
        <dbReference type="ChEBI" id="CHEBI:18420"/>
        <label>4</label>
    </ligand>
</feature>
<dbReference type="SUPFAM" id="SSF56042">
    <property type="entry name" value="PurM C-terminal domain-like"/>
    <property type="match status" value="1"/>
</dbReference>
<dbReference type="EC" id="2.7.4.16" evidence="2"/>
<feature type="binding site" evidence="2">
    <location>
        <position position="189"/>
    </location>
    <ligand>
        <name>ATP</name>
        <dbReference type="ChEBI" id="CHEBI:30616"/>
    </ligand>
</feature>
<keyword evidence="2" id="KW-0067">ATP-binding</keyword>
<feature type="binding site" evidence="2">
    <location>
        <position position="60"/>
    </location>
    <ligand>
        <name>Mg(2+)</name>
        <dbReference type="ChEBI" id="CHEBI:18420"/>
        <label>2</label>
    </ligand>
</feature>
<keyword evidence="1 2" id="KW-0784">Thiamine biosynthesis</keyword>
<feature type="binding site" evidence="2">
    <location>
        <position position="32"/>
    </location>
    <ligand>
        <name>Mg(2+)</name>
        <dbReference type="ChEBI" id="CHEBI:18420"/>
        <label>1</label>
    </ligand>
</feature>
<evidence type="ECO:0000256" key="1">
    <source>
        <dbReference type="ARBA" id="ARBA00022977"/>
    </source>
</evidence>
<comment type="catalytic activity">
    <reaction evidence="2">
        <text>thiamine phosphate + ATP = thiamine diphosphate + ADP</text>
        <dbReference type="Rhea" id="RHEA:15913"/>
        <dbReference type="ChEBI" id="CHEBI:30616"/>
        <dbReference type="ChEBI" id="CHEBI:37575"/>
        <dbReference type="ChEBI" id="CHEBI:58937"/>
        <dbReference type="ChEBI" id="CHEBI:456216"/>
        <dbReference type="EC" id="2.7.4.16"/>
    </reaction>
</comment>
<organism evidence="4 5">
    <name type="scientific">Qipengyuania algicida</name>
    <dbReference type="NCBI Taxonomy" id="1836209"/>
    <lineage>
        <taxon>Bacteria</taxon>
        <taxon>Pseudomonadati</taxon>
        <taxon>Pseudomonadota</taxon>
        <taxon>Alphaproteobacteria</taxon>
        <taxon>Sphingomonadales</taxon>
        <taxon>Erythrobacteraceae</taxon>
        <taxon>Qipengyuania</taxon>
    </lineage>
</organism>
<feature type="binding site" evidence="2">
    <location>
        <position position="230"/>
    </location>
    <ligand>
        <name>substrate</name>
    </ligand>
</feature>
<feature type="binding site" evidence="2">
    <location>
        <position position="30"/>
    </location>
    <ligand>
        <name>Mg(2+)</name>
        <dbReference type="ChEBI" id="CHEBI:18420"/>
        <label>4</label>
    </ligand>
</feature>
<comment type="pathway">
    <text evidence="2">Cofactor biosynthesis; thiamine diphosphate biosynthesis; thiamine diphosphate from thiamine phosphate: step 1/1.</text>
</comment>
<comment type="similarity">
    <text evidence="2">Belongs to the thiamine-monophosphate kinase family.</text>
</comment>
<feature type="binding site" evidence="2">
    <location>
        <begin position="102"/>
        <end position="103"/>
    </location>
    <ligand>
        <name>ATP</name>
        <dbReference type="ChEBI" id="CHEBI:30616"/>
    </ligand>
</feature>
<dbReference type="SUPFAM" id="SSF55326">
    <property type="entry name" value="PurM N-terminal domain-like"/>
    <property type="match status" value="1"/>
</dbReference>
<dbReference type="GO" id="GO:0009030">
    <property type="term" value="F:thiamine-phosphate kinase activity"/>
    <property type="evidence" value="ECO:0007669"/>
    <property type="project" value="UniProtKB-UniRule"/>
</dbReference>
<dbReference type="Proteomes" id="UP000439780">
    <property type="component" value="Unassembled WGS sequence"/>
</dbReference>
<dbReference type="InterPro" id="IPR036921">
    <property type="entry name" value="PurM-like_N_sf"/>
</dbReference>
<dbReference type="PANTHER" id="PTHR30270:SF0">
    <property type="entry name" value="THIAMINE-MONOPHOSPHATE KINASE"/>
    <property type="match status" value="1"/>
</dbReference>
<dbReference type="Pfam" id="PF00586">
    <property type="entry name" value="AIRS"/>
    <property type="match status" value="1"/>
</dbReference>
<feature type="binding site" evidence="2">
    <location>
        <position position="129"/>
    </location>
    <ligand>
        <name>ATP</name>
        <dbReference type="ChEBI" id="CHEBI:30616"/>
    </ligand>
</feature>
<dbReference type="AlphaFoldDB" id="A0A845ADE8"/>
<dbReference type="EMBL" id="WTYA01000001">
    <property type="protein sequence ID" value="MXP27263.1"/>
    <property type="molecule type" value="Genomic_DNA"/>
</dbReference>
<dbReference type="Gene3D" id="3.90.650.10">
    <property type="entry name" value="PurM-like C-terminal domain"/>
    <property type="match status" value="1"/>
</dbReference>
<evidence type="ECO:0000256" key="2">
    <source>
        <dbReference type="HAMAP-Rule" id="MF_02128"/>
    </source>
</evidence>
<dbReference type="PIRSF" id="PIRSF005303">
    <property type="entry name" value="Thiam_monoph_kin"/>
    <property type="match status" value="1"/>
</dbReference>
<feature type="binding site" evidence="2">
    <location>
        <position position="187"/>
    </location>
    <ligand>
        <name>Mg(2+)</name>
        <dbReference type="ChEBI" id="CHEBI:18420"/>
        <label>3</label>
    </ligand>
</feature>
<keyword evidence="2" id="KW-0460">Magnesium</keyword>
<dbReference type="GO" id="GO:0000287">
    <property type="term" value="F:magnesium ion binding"/>
    <property type="evidence" value="ECO:0007669"/>
    <property type="project" value="UniProtKB-UniRule"/>
</dbReference>
<dbReference type="OrthoDB" id="9802811at2"/>
<dbReference type="GO" id="GO:0009228">
    <property type="term" value="P:thiamine biosynthetic process"/>
    <property type="evidence" value="ECO:0007669"/>
    <property type="project" value="UniProtKB-KW"/>
</dbReference>
<feature type="binding site" evidence="2">
    <location>
        <position position="103"/>
    </location>
    <ligand>
        <name>Mg(2+)</name>
        <dbReference type="ChEBI" id="CHEBI:18420"/>
        <label>1</label>
    </ligand>
</feature>
<dbReference type="GO" id="GO:0009229">
    <property type="term" value="P:thiamine diphosphate biosynthetic process"/>
    <property type="evidence" value="ECO:0007669"/>
    <property type="project" value="UniProtKB-UniRule"/>
</dbReference>
<accession>A0A845ADE8</accession>
<comment type="function">
    <text evidence="2">Catalyzes the ATP-dependent phosphorylation of thiamine-monophosphate (TMP) to form thiamine-pyrophosphate (TPP), the active form of vitamin B1.</text>
</comment>
<reference evidence="4 5" key="1">
    <citation type="submission" date="2019-12" db="EMBL/GenBank/DDBJ databases">
        <title>Genomic-based taxomic classification of the family Erythrobacteraceae.</title>
        <authorList>
            <person name="Xu L."/>
        </authorList>
    </citation>
    <scope>NUCLEOTIDE SEQUENCE [LARGE SCALE GENOMIC DNA]</scope>
    <source>
        <strain evidence="4 5">KEMB 9005-328</strain>
    </source>
</reference>
<keyword evidence="2" id="KW-0547">Nucleotide-binding</keyword>
<evidence type="ECO:0000259" key="3">
    <source>
        <dbReference type="Pfam" id="PF00586"/>
    </source>
</evidence>
<dbReference type="GO" id="GO:0005524">
    <property type="term" value="F:ATP binding"/>
    <property type="evidence" value="ECO:0007669"/>
    <property type="project" value="UniProtKB-UniRule"/>
</dbReference>
<feature type="binding site" evidence="2">
    <location>
        <position position="60"/>
    </location>
    <ligand>
        <name>Mg(2+)</name>
        <dbReference type="ChEBI" id="CHEBI:18420"/>
        <label>4</label>
    </ligand>
</feature>
<protein>
    <recommendedName>
        <fullName evidence="2">Thiamine-monophosphate kinase</fullName>
        <shortName evidence="2">TMP kinase</shortName>
        <shortName evidence="2">Thiamine-phosphate kinase</shortName>
        <ecNumber evidence="2">2.7.4.16</ecNumber>
    </recommendedName>
</protein>
<dbReference type="InterPro" id="IPR016188">
    <property type="entry name" value="PurM-like_N"/>
</dbReference>
<comment type="caution">
    <text evidence="4">The sequence shown here is derived from an EMBL/GenBank/DDBJ whole genome shotgun (WGS) entry which is preliminary data.</text>
</comment>
<keyword evidence="2" id="KW-0479">Metal-binding</keyword>
<comment type="miscellaneous">
    <text evidence="2">Reaction mechanism of ThiL seems to utilize a direct, inline transfer of the gamma-phosphate of ATP to TMP rather than a phosphorylated enzyme intermediate.</text>
</comment>
<dbReference type="PANTHER" id="PTHR30270">
    <property type="entry name" value="THIAMINE-MONOPHOSPHATE KINASE"/>
    <property type="match status" value="1"/>
</dbReference>
<dbReference type="CDD" id="cd02194">
    <property type="entry name" value="ThiL"/>
    <property type="match status" value="1"/>
</dbReference>
<evidence type="ECO:0000313" key="4">
    <source>
        <dbReference type="EMBL" id="MXP27263.1"/>
    </source>
</evidence>
<gene>
    <name evidence="2 4" type="primary">thiL</name>
    <name evidence="4" type="ORF">GRI58_00305</name>
</gene>
<keyword evidence="2 4" id="KW-0418">Kinase</keyword>
<name>A0A845ADE8_9SPHN</name>
<feature type="domain" description="PurM-like N-terminal" evidence="3">
    <location>
        <begin position="15"/>
        <end position="120"/>
    </location>
</feature>
<feature type="binding site" evidence="2">
    <location>
        <position position="39"/>
    </location>
    <ligand>
        <name>substrate</name>
    </ligand>
</feature>
<keyword evidence="5" id="KW-1185">Reference proteome</keyword>
<keyword evidence="2 4" id="KW-0808">Transferase</keyword>
<dbReference type="NCBIfam" id="TIGR01379">
    <property type="entry name" value="thiL"/>
    <property type="match status" value="1"/>
</dbReference>
<feature type="binding site" evidence="2">
    <location>
        <position position="32"/>
    </location>
    <ligand>
        <name>Mg(2+)</name>
        <dbReference type="ChEBI" id="CHEBI:18420"/>
        <label>2</label>
    </ligand>
</feature>
<dbReference type="UniPathway" id="UPA00060">
    <property type="reaction ID" value="UER00142"/>
</dbReference>
<dbReference type="Gene3D" id="3.30.1330.10">
    <property type="entry name" value="PurM-like, N-terminal domain"/>
    <property type="match status" value="1"/>
</dbReference>
<dbReference type="InterPro" id="IPR006283">
    <property type="entry name" value="ThiL-like"/>
</dbReference>
<sequence>MRALATNPAARGLSDDAAVLQFGGEALVLTHDVLAEGVHVLPEQDPADIAWKLVAVNLSDLAAKGAEPLGVLLGHTLGAGDERFLAGLGEVLAEYGVPLLGGDTIAAQGPRSWGCTAIGRATHRPVPSRSGARVGDHIFVTGTLGKALLGFEALRDRNGADHTAYSRPRPRLAEGQALAVEATAMMDISDGLLLDGWRMGEASGVTLALDAQAIPVAEPNRRRECLSWGDDYELLFTFPPDRQPPVPAHRIGAVVAKGGSAISLDGEFLTSKHSLGYVHG</sequence>
<feature type="binding site" evidence="2">
    <location>
        <position position="277"/>
    </location>
    <ligand>
        <name>substrate</name>
    </ligand>
</feature>
<dbReference type="InterPro" id="IPR036676">
    <property type="entry name" value="PurM-like_C_sf"/>
</dbReference>
<comment type="caution">
    <text evidence="2">Lacks conserved residue(s) required for the propagation of feature annotation.</text>
</comment>
<feature type="binding site" evidence="2">
    <location>
        <position position="16"/>
    </location>
    <ligand>
        <name>Mg(2+)</name>
        <dbReference type="ChEBI" id="CHEBI:18420"/>
        <label>3</label>
    </ligand>
</feature>
<dbReference type="HAMAP" id="MF_02128">
    <property type="entry name" value="TMP_kinase"/>
    <property type="match status" value="1"/>
</dbReference>
<evidence type="ECO:0000313" key="5">
    <source>
        <dbReference type="Proteomes" id="UP000439780"/>
    </source>
</evidence>
<feature type="binding site" evidence="2">
    <location>
        <position position="60"/>
    </location>
    <ligand>
        <name>Mg(2+)</name>
        <dbReference type="ChEBI" id="CHEBI:18420"/>
        <label>3</label>
    </ligand>
</feature>